<dbReference type="AlphaFoldDB" id="A0AB33WZ21"/>
<organism evidence="1 2">
    <name type="scientific">Pseudomonas chlororaphis O6</name>
    <dbReference type="NCBI Taxonomy" id="1037915"/>
    <lineage>
        <taxon>Bacteria</taxon>
        <taxon>Pseudomonadati</taxon>
        <taxon>Pseudomonadota</taxon>
        <taxon>Gammaproteobacteria</taxon>
        <taxon>Pseudomonadales</taxon>
        <taxon>Pseudomonadaceae</taxon>
        <taxon>Pseudomonas</taxon>
    </lineage>
</organism>
<evidence type="ECO:0008006" key="3">
    <source>
        <dbReference type="Google" id="ProtNLM"/>
    </source>
</evidence>
<sequence length="93" mass="10385">MGCALLELHLLRDAAMTERHLNHSETLSNGCKIKVRSEILRDGSLKMFIGIYKPDGSVIVEDNDLAPDGLDMEDAFEWGIDRAKKIGSEQKVQ</sequence>
<comment type="caution">
    <text evidence="1">The sequence shown here is derived from an EMBL/GenBank/DDBJ whole genome shotgun (WGS) entry which is preliminary data.</text>
</comment>
<evidence type="ECO:0000313" key="1">
    <source>
        <dbReference type="EMBL" id="EIM17980.1"/>
    </source>
</evidence>
<reference evidence="1 2" key="1">
    <citation type="journal article" date="2012" name="PLoS Genet.">
        <title>Comparative Genomics of Plant-Associated Pseudomonas spp.: Insights into Diversity and Inheritance of Traits Involved in Multitrophic Interactions.</title>
        <authorList>
            <person name="Loper J.E."/>
            <person name="Hassan K.A."/>
            <person name="Mavrodi D.V."/>
            <person name="Davis E.W.II."/>
            <person name="Lim C.K."/>
            <person name="Shaffer B.T."/>
            <person name="Elbourne L.D."/>
            <person name="Stockwell V.O."/>
            <person name="Hartney S.L."/>
            <person name="Breakwell K."/>
            <person name="Henkels M.D."/>
            <person name="Tetu S.G."/>
            <person name="Rangel L.I."/>
            <person name="Kidarsa T.A."/>
            <person name="Wilson N.L."/>
            <person name="van de Mortel J.E."/>
            <person name="Song C."/>
            <person name="Blumhagen R."/>
            <person name="Radune D."/>
            <person name="Hostetler J.B."/>
            <person name="Brinkac L.M."/>
            <person name="Durkin A.S."/>
            <person name="Kluepfel D.A."/>
            <person name="Wechter W.P."/>
            <person name="Anderson A.J."/>
            <person name="Kim Y.C."/>
            <person name="Pierson L.S.III."/>
            <person name="Pierson E.A."/>
            <person name="Lindow S.E."/>
            <person name="Kobayashi D.Y."/>
            <person name="Raaijmakers J.M."/>
            <person name="Weller D.M."/>
            <person name="Thomashow L.S."/>
            <person name="Allen A.E."/>
            <person name="Paulsen I.T."/>
        </authorList>
    </citation>
    <scope>NUCLEOTIDE SEQUENCE [LARGE SCALE GENOMIC DNA]</scope>
    <source>
        <strain evidence="1 2">O6</strain>
    </source>
</reference>
<proteinExistence type="predicted"/>
<name>A0AB33WZ21_9PSED</name>
<accession>A0AB33WZ21</accession>
<evidence type="ECO:0000313" key="2">
    <source>
        <dbReference type="Proteomes" id="UP000003790"/>
    </source>
</evidence>
<protein>
    <recommendedName>
        <fullName evidence="3">Phage protein</fullName>
    </recommendedName>
</protein>
<dbReference type="Proteomes" id="UP000003790">
    <property type="component" value="Chromosome"/>
</dbReference>
<gene>
    <name evidence="1" type="ORF">PchlO6_3941</name>
</gene>
<dbReference type="EMBL" id="AHOT01000006">
    <property type="protein sequence ID" value="EIM17980.1"/>
    <property type="molecule type" value="Genomic_DNA"/>
</dbReference>